<dbReference type="InterPro" id="IPR027417">
    <property type="entry name" value="P-loop_NTPase"/>
</dbReference>
<sequence>MELIDALFDLCKTTARPIITIDGPAGAGKTTLAEHISTAMSLKYKCTTLHMDDLYNGWETPFDHHLTDALIGACRAHQKSQRISLSIYNWGTGKYGAVQGVPPCQLLILEGVASSHLVIREFVTASIWIDIDPAVGVERVLLRDGDAISHQMNSWLIKQAQHFLDNDSQNASDFVLTN</sequence>
<proteinExistence type="predicted"/>
<name>A0A6J7EII8_9ZZZZ</name>
<dbReference type="AlphaFoldDB" id="A0A6J7EII8"/>
<organism evidence="1">
    <name type="scientific">freshwater metagenome</name>
    <dbReference type="NCBI Taxonomy" id="449393"/>
    <lineage>
        <taxon>unclassified sequences</taxon>
        <taxon>metagenomes</taxon>
        <taxon>ecological metagenomes</taxon>
    </lineage>
</organism>
<reference evidence="1" key="1">
    <citation type="submission" date="2020-05" db="EMBL/GenBank/DDBJ databases">
        <authorList>
            <person name="Chiriac C."/>
            <person name="Salcher M."/>
            <person name="Ghai R."/>
            <person name="Kavagutti S V."/>
        </authorList>
    </citation>
    <scope>NUCLEOTIDE SEQUENCE</scope>
</reference>
<gene>
    <name evidence="1" type="ORF">UFOPK3482_00312</name>
</gene>
<protein>
    <submittedName>
        <fullName evidence="1">Unannotated protein</fullName>
    </submittedName>
</protein>
<dbReference type="Gene3D" id="3.40.50.300">
    <property type="entry name" value="P-loop containing nucleotide triphosphate hydrolases"/>
    <property type="match status" value="1"/>
</dbReference>
<evidence type="ECO:0000313" key="1">
    <source>
        <dbReference type="EMBL" id="CAB4883292.1"/>
    </source>
</evidence>
<accession>A0A6J7EII8</accession>
<dbReference type="SUPFAM" id="SSF52540">
    <property type="entry name" value="P-loop containing nucleoside triphosphate hydrolases"/>
    <property type="match status" value="1"/>
</dbReference>
<dbReference type="EMBL" id="CAFBLZ010000015">
    <property type="protein sequence ID" value="CAB4883292.1"/>
    <property type="molecule type" value="Genomic_DNA"/>
</dbReference>